<keyword evidence="4" id="KW-0378">Hydrolase</keyword>
<keyword evidence="2" id="KW-0645">Protease</keyword>
<evidence type="ECO:0000256" key="2">
    <source>
        <dbReference type="ARBA" id="ARBA00022670"/>
    </source>
</evidence>
<dbReference type="OrthoDB" id="1735038at2759"/>
<feature type="chain" id="PRO_5034126122" evidence="6">
    <location>
        <begin position="27"/>
        <end position="562"/>
    </location>
</feature>
<dbReference type="InterPro" id="IPR029058">
    <property type="entry name" value="AB_hydrolase_fold"/>
</dbReference>
<name>A0A8H6SNI9_9AGAR</name>
<reference evidence="7" key="1">
    <citation type="submission" date="2020-05" db="EMBL/GenBank/DDBJ databases">
        <title>Mycena genomes resolve the evolution of fungal bioluminescence.</title>
        <authorList>
            <person name="Tsai I.J."/>
        </authorList>
    </citation>
    <scope>NUCLEOTIDE SEQUENCE</scope>
    <source>
        <strain evidence="7">171206Taipei</strain>
    </source>
</reference>
<dbReference type="Proteomes" id="UP000636479">
    <property type="component" value="Unassembled WGS sequence"/>
</dbReference>
<evidence type="ECO:0000313" key="7">
    <source>
        <dbReference type="EMBL" id="KAF7302062.1"/>
    </source>
</evidence>
<dbReference type="InterPro" id="IPR008758">
    <property type="entry name" value="Peptidase_S28"/>
</dbReference>
<dbReference type="Gene3D" id="3.40.50.1820">
    <property type="entry name" value="alpha/beta hydrolase"/>
    <property type="match status" value="2"/>
</dbReference>
<evidence type="ECO:0000256" key="5">
    <source>
        <dbReference type="ARBA" id="ARBA00023180"/>
    </source>
</evidence>
<sequence length="562" mass="62014">MRLWGTFRDNMLLQLSALTFLSVVHAYLSDGRPHANFPRKATVPVVPLVQAGPVVSKNGTVLPPYNTTFTFQQLIDHNNPSLGTFTQRYWHTWEFYEEGGPIVLFTPGEANASPYFGYLTNSTINGQIAQQESGAAIVLEHRFYGLSNPLPDLSVKSLRLHTIQQAIDDLEYFAKNVVLPMPNGGNLKPNTTPWILVGGSYSGALTSWTMVNKPKLFAAGYASSAVVEAILDFWQYFEPERLFMPANCSADIQKVIAHVDQVFTGRDTKAIQAIKDSFSMGDVTHLDDVAGSLRNNLWDWQGLSLTIGPGAQFFDFCDALEVKDGVSAPASGWGLDHALAAWSSYWSNTYFPLICGHLDAEDCLGTYNTSQAFWTDTSIDNAGRSWFWIVCNEVGFLQESAPPGVPSLVTRLVQPTYDLRQCQQMFSAAFPRPPNVQITRTNKLYDGWNVSISNLFFANGQRDPWRYATMSAPGVTIKSTPSQPIAVGAGYHCADLLTREGTANAAVLAVQTEALASIKSWIAAWKPSVHRRDGFEAREEGAPSELTGLTKPLQGWFRSPVF</sequence>
<keyword evidence="8" id="KW-1185">Reference proteome</keyword>
<comment type="caution">
    <text evidence="7">The sequence shown here is derived from an EMBL/GenBank/DDBJ whole genome shotgun (WGS) entry which is preliminary data.</text>
</comment>
<accession>A0A8H6SNI9</accession>
<dbReference type="GO" id="GO:0008239">
    <property type="term" value="F:dipeptidyl-peptidase activity"/>
    <property type="evidence" value="ECO:0007669"/>
    <property type="project" value="TreeGrafter"/>
</dbReference>
<keyword evidence="5" id="KW-0325">Glycoprotein</keyword>
<protein>
    <submittedName>
        <fullName evidence="7">Peptidase S28</fullName>
    </submittedName>
</protein>
<dbReference type="PANTHER" id="PTHR11010">
    <property type="entry name" value="PROTEASE S28 PRO-X CARBOXYPEPTIDASE-RELATED"/>
    <property type="match status" value="1"/>
</dbReference>
<feature type="signal peptide" evidence="6">
    <location>
        <begin position="1"/>
        <end position="26"/>
    </location>
</feature>
<organism evidence="7 8">
    <name type="scientific">Mycena indigotica</name>
    <dbReference type="NCBI Taxonomy" id="2126181"/>
    <lineage>
        <taxon>Eukaryota</taxon>
        <taxon>Fungi</taxon>
        <taxon>Dikarya</taxon>
        <taxon>Basidiomycota</taxon>
        <taxon>Agaricomycotina</taxon>
        <taxon>Agaricomycetes</taxon>
        <taxon>Agaricomycetidae</taxon>
        <taxon>Agaricales</taxon>
        <taxon>Marasmiineae</taxon>
        <taxon>Mycenaceae</taxon>
        <taxon>Mycena</taxon>
    </lineage>
</organism>
<dbReference type="Pfam" id="PF05577">
    <property type="entry name" value="Peptidase_S28"/>
    <property type="match status" value="2"/>
</dbReference>
<dbReference type="RefSeq" id="XP_037220062.1">
    <property type="nucleotide sequence ID" value="XM_037364418.1"/>
</dbReference>
<evidence type="ECO:0000256" key="3">
    <source>
        <dbReference type="ARBA" id="ARBA00022729"/>
    </source>
</evidence>
<evidence type="ECO:0000256" key="1">
    <source>
        <dbReference type="ARBA" id="ARBA00011079"/>
    </source>
</evidence>
<dbReference type="GO" id="GO:0006508">
    <property type="term" value="P:proteolysis"/>
    <property type="evidence" value="ECO:0007669"/>
    <property type="project" value="UniProtKB-KW"/>
</dbReference>
<dbReference type="SUPFAM" id="SSF53474">
    <property type="entry name" value="alpha/beta-Hydrolases"/>
    <property type="match status" value="1"/>
</dbReference>
<dbReference type="PANTHER" id="PTHR11010:SF23">
    <property type="entry name" value="SERINE PEPTIDASE"/>
    <property type="match status" value="1"/>
</dbReference>
<dbReference type="GO" id="GO:0070008">
    <property type="term" value="F:serine-type exopeptidase activity"/>
    <property type="evidence" value="ECO:0007669"/>
    <property type="project" value="InterPro"/>
</dbReference>
<evidence type="ECO:0000256" key="6">
    <source>
        <dbReference type="SAM" id="SignalP"/>
    </source>
</evidence>
<proteinExistence type="inferred from homology"/>
<evidence type="ECO:0000313" key="8">
    <source>
        <dbReference type="Proteomes" id="UP000636479"/>
    </source>
</evidence>
<comment type="similarity">
    <text evidence="1">Belongs to the peptidase S28 family.</text>
</comment>
<evidence type="ECO:0000256" key="4">
    <source>
        <dbReference type="ARBA" id="ARBA00022801"/>
    </source>
</evidence>
<dbReference type="EMBL" id="JACAZF010000006">
    <property type="protein sequence ID" value="KAF7302062.1"/>
    <property type="molecule type" value="Genomic_DNA"/>
</dbReference>
<dbReference type="GeneID" id="59346934"/>
<gene>
    <name evidence="7" type="ORF">MIND_00772700</name>
</gene>
<dbReference type="AlphaFoldDB" id="A0A8H6SNI9"/>
<keyword evidence="3 6" id="KW-0732">Signal</keyword>